<dbReference type="EMBL" id="JANUHC010000002">
    <property type="protein sequence ID" value="MCS0628805.1"/>
    <property type="molecule type" value="Genomic_DNA"/>
</dbReference>
<protein>
    <submittedName>
        <fullName evidence="2">Uncharacterized protein</fullName>
    </submittedName>
</protein>
<proteinExistence type="predicted"/>
<name>A0ABT2BUK1_9BURK</name>
<feature type="region of interest" description="Disordered" evidence="1">
    <location>
        <begin position="1"/>
        <end position="62"/>
    </location>
</feature>
<keyword evidence="3" id="KW-1185">Reference proteome</keyword>
<feature type="compositionally biased region" description="Pro residues" evidence="1">
    <location>
        <begin position="21"/>
        <end position="44"/>
    </location>
</feature>
<evidence type="ECO:0000313" key="2">
    <source>
        <dbReference type="EMBL" id="MCS0628805.1"/>
    </source>
</evidence>
<gene>
    <name evidence="2" type="ORF">NX786_05620</name>
</gene>
<organism evidence="2 3">
    <name type="scientific">Telluria mixta</name>
    <dbReference type="NCBI Taxonomy" id="34071"/>
    <lineage>
        <taxon>Bacteria</taxon>
        <taxon>Pseudomonadati</taxon>
        <taxon>Pseudomonadota</taxon>
        <taxon>Betaproteobacteria</taxon>
        <taxon>Burkholderiales</taxon>
        <taxon>Oxalobacteraceae</taxon>
        <taxon>Telluria group</taxon>
        <taxon>Telluria</taxon>
    </lineage>
</organism>
<sequence>MILDMTARRHPIGQHAHRAPDPAPIEEPPPDPFEPADPHQPPIRTPQNDEPPVDPNPSVTLH</sequence>
<accession>A0ABT2BUK1</accession>
<evidence type="ECO:0000313" key="3">
    <source>
        <dbReference type="Proteomes" id="UP001165263"/>
    </source>
</evidence>
<evidence type="ECO:0000256" key="1">
    <source>
        <dbReference type="SAM" id="MobiDB-lite"/>
    </source>
</evidence>
<dbReference type="Proteomes" id="UP001165263">
    <property type="component" value="Unassembled WGS sequence"/>
</dbReference>
<comment type="caution">
    <text evidence="2">The sequence shown here is derived from an EMBL/GenBank/DDBJ whole genome shotgun (WGS) entry which is preliminary data.</text>
</comment>
<dbReference type="RefSeq" id="WP_259448023.1">
    <property type="nucleotide sequence ID" value="NZ_CP119520.1"/>
</dbReference>
<feature type="compositionally biased region" description="Basic residues" evidence="1">
    <location>
        <begin position="8"/>
        <end position="17"/>
    </location>
</feature>
<reference evidence="2" key="1">
    <citation type="submission" date="2022-08" db="EMBL/GenBank/DDBJ databases">
        <title>Reclassification of Massilia species as members of the genera Telluria, Duganella, Pseudoduganella, Mokoshia gen. nov. and Zemynaea gen. nov. using orthogonal and non-orthogonal genome-based approaches.</title>
        <authorList>
            <person name="Bowman J.P."/>
        </authorList>
    </citation>
    <scope>NUCLEOTIDE SEQUENCE</scope>
    <source>
        <strain evidence="2">LMG 11547</strain>
    </source>
</reference>